<comment type="similarity">
    <text evidence="1">In the N-terminal section; belongs to the LXG family.</text>
</comment>
<protein>
    <submittedName>
        <fullName evidence="3">T7SS effector LXG polymorphic toxin</fullName>
    </submittedName>
</protein>
<reference evidence="3 4" key="1">
    <citation type="submission" date="2023-10" db="EMBL/GenBank/DDBJ databases">
        <title>179-bfca-hs.</title>
        <authorList>
            <person name="Miliotis G."/>
            <person name="Sengupta P."/>
            <person name="Hameed A."/>
            <person name="Chuvochina M."/>
            <person name="Mcdonagh F."/>
            <person name="Simpson A.C."/>
            <person name="Singh N.K."/>
            <person name="Rekha P.D."/>
            <person name="Raman K."/>
            <person name="Hugenholtz P."/>
            <person name="Venkateswaran K."/>
        </authorList>
    </citation>
    <scope>NUCLEOTIDE SEQUENCE [LARGE SCALE GENOMIC DNA]</scope>
    <source>
        <strain evidence="3 4">179-BFC-A-HS</strain>
    </source>
</reference>
<sequence>MLFLEGAVADYQEVLQSMEKALQSFEPAEYGYIPEEFLQGDTEDGFQKVQQIVLRLSHC</sequence>
<organism evidence="3 4">
    <name type="scientific">Tigheibacillus jepli</name>
    <dbReference type="NCBI Taxonomy" id="3035914"/>
    <lineage>
        <taxon>Bacteria</taxon>
        <taxon>Bacillati</taxon>
        <taxon>Bacillota</taxon>
        <taxon>Bacilli</taxon>
        <taxon>Bacillales</taxon>
        <taxon>Bacillaceae</taxon>
        <taxon>Tigheibacillus</taxon>
    </lineage>
</organism>
<comment type="caution">
    <text evidence="3">The sequence shown here is derived from an EMBL/GenBank/DDBJ whole genome shotgun (WGS) entry which is preliminary data.</text>
</comment>
<dbReference type="RefSeq" id="WP_306066409.1">
    <property type="nucleotide sequence ID" value="NZ_JAROCA020000001.1"/>
</dbReference>
<dbReference type="EMBL" id="JAROCA020000001">
    <property type="protein sequence ID" value="MDY0406308.1"/>
    <property type="molecule type" value="Genomic_DNA"/>
</dbReference>
<evidence type="ECO:0000259" key="2">
    <source>
        <dbReference type="Pfam" id="PF04740"/>
    </source>
</evidence>
<accession>A0ABU5CIZ6</accession>
<keyword evidence="4" id="KW-1185">Reference proteome</keyword>
<gene>
    <name evidence="3" type="ORF">P5G51_013715</name>
</gene>
<evidence type="ECO:0000313" key="3">
    <source>
        <dbReference type="EMBL" id="MDY0406308.1"/>
    </source>
</evidence>
<dbReference type="Proteomes" id="UP001228376">
    <property type="component" value="Unassembled WGS sequence"/>
</dbReference>
<evidence type="ECO:0000313" key="4">
    <source>
        <dbReference type="Proteomes" id="UP001228376"/>
    </source>
</evidence>
<evidence type="ECO:0000256" key="1">
    <source>
        <dbReference type="ARBA" id="ARBA00034117"/>
    </source>
</evidence>
<dbReference type="InterPro" id="IPR006829">
    <property type="entry name" value="LXG_dom"/>
</dbReference>
<dbReference type="Pfam" id="PF04740">
    <property type="entry name" value="LXG"/>
    <property type="match status" value="1"/>
</dbReference>
<proteinExistence type="inferred from homology"/>
<name>A0ABU5CIZ6_9BACI</name>
<feature type="domain" description="LXG" evidence="2">
    <location>
        <begin position="3"/>
        <end position="54"/>
    </location>
</feature>